<keyword evidence="2" id="KW-1133">Transmembrane helix</keyword>
<feature type="transmembrane region" description="Helical" evidence="2">
    <location>
        <begin position="26"/>
        <end position="46"/>
    </location>
</feature>
<proteinExistence type="predicted"/>
<feature type="compositionally biased region" description="Basic and acidic residues" evidence="1">
    <location>
        <begin position="54"/>
        <end position="67"/>
    </location>
</feature>
<keyword evidence="2" id="KW-0472">Membrane</keyword>
<gene>
    <name evidence="3" type="ORF">GCM10011583_30430</name>
</gene>
<feature type="region of interest" description="Disordered" evidence="1">
    <location>
        <begin position="1"/>
        <end position="23"/>
    </location>
</feature>
<feature type="region of interest" description="Disordered" evidence="1">
    <location>
        <begin position="390"/>
        <end position="427"/>
    </location>
</feature>
<keyword evidence="4" id="KW-1185">Reference proteome</keyword>
<protein>
    <submittedName>
        <fullName evidence="3">Membrane protein</fullName>
    </submittedName>
</protein>
<feature type="region of interest" description="Disordered" evidence="1">
    <location>
        <begin position="45"/>
        <end position="86"/>
    </location>
</feature>
<comment type="caution">
    <text evidence="3">The sequence shown here is derived from an EMBL/GenBank/DDBJ whole genome shotgun (WGS) entry which is preliminary data.</text>
</comment>
<accession>A0ABQ2E6K8</accession>
<evidence type="ECO:0000256" key="1">
    <source>
        <dbReference type="SAM" id="MobiDB-lite"/>
    </source>
</evidence>
<feature type="region of interest" description="Disordered" evidence="1">
    <location>
        <begin position="181"/>
        <end position="207"/>
    </location>
</feature>
<evidence type="ECO:0000313" key="3">
    <source>
        <dbReference type="EMBL" id="GGJ96828.1"/>
    </source>
</evidence>
<name>A0ABQ2E6K8_9ACTN</name>
<dbReference type="RefSeq" id="WP_189107966.1">
    <property type="nucleotide sequence ID" value="NZ_BMMV01000008.1"/>
</dbReference>
<sequence>MTSTERPQDSGGEREGARRGLRRSPLVIASVAAAVLLAGGGGAYYATTSSDGGGEDRSAARGGDPDRPPLALRGTVPGPGVAPGEHSPYGVEYRTTGELPEGPGSAAVHHSKGSVAAADVARLAKALGVAGVPKLSHSSWGVGTQREISDPLLSVDKRAPGDWSFGRFVRAPSGDNCLKGKECPSGGDAVGDNPVRPRSGTGPVSEEAAKKAAAPVLKALGLQDAALDASQLMGAVRVVNAAPVIGGLPTYGWSTAIQVGTDGQVVAGNGKLQPPEKGDEYPVVGAAEAVKLLNESGGAPGTGGIGGCASAVPHKDGREPATPCEPKGKGGKPAEPVRVLLEKPVFGLSAKELDGRPALVPSWWFEMAGTGGGPMSTVTRTAVLPEYLTHDFNGGASGDGTAPPAEEAPAEPPEDREPEEASPIEGYSAEGSTLSVRFVGGMCGKYTLRANETASTVEVDIVDTAPPGLMCIAVAKRFTEKVTLDRPLGDREVLNAITGDAVPLRK</sequence>
<feature type="compositionally biased region" description="Acidic residues" evidence="1">
    <location>
        <begin position="408"/>
        <end position="422"/>
    </location>
</feature>
<dbReference type="Proteomes" id="UP000660265">
    <property type="component" value="Unassembled WGS sequence"/>
</dbReference>
<evidence type="ECO:0000256" key="2">
    <source>
        <dbReference type="SAM" id="Phobius"/>
    </source>
</evidence>
<keyword evidence="2" id="KW-0812">Transmembrane</keyword>
<reference evidence="4" key="1">
    <citation type="journal article" date="2019" name="Int. J. Syst. Evol. Microbiol.">
        <title>The Global Catalogue of Microorganisms (GCM) 10K type strain sequencing project: providing services to taxonomists for standard genome sequencing and annotation.</title>
        <authorList>
            <consortium name="The Broad Institute Genomics Platform"/>
            <consortium name="The Broad Institute Genome Sequencing Center for Infectious Disease"/>
            <person name="Wu L."/>
            <person name="Ma J."/>
        </authorList>
    </citation>
    <scope>NUCLEOTIDE SEQUENCE [LARGE SCALE GENOMIC DNA]</scope>
    <source>
        <strain evidence="4">CGMCC 4.7275</strain>
    </source>
</reference>
<feature type="region of interest" description="Disordered" evidence="1">
    <location>
        <begin position="310"/>
        <end position="333"/>
    </location>
</feature>
<feature type="compositionally biased region" description="Basic and acidic residues" evidence="1">
    <location>
        <begin position="1"/>
        <end position="18"/>
    </location>
</feature>
<evidence type="ECO:0000313" key="4">
    <source>
        <dbReference type="Proteomes" id="UP000660265"/>
    </source>
</evidence>
<dbReference type="EMBL" id="BMMV01000008">
    <property type="protein sequence ID" value="GGJ96828.1"/>
    <property type="molecule type" value="Genomic_DNA"/>
</dbReference>
<organism evidence="3 4">
    <name type="scientific">Streptomyces camponoticapitis</name>
    <dbReference type="NCBI Taxonomy" id="1616125"/>
    <lineage>
        <taxon>Bacteria</taxon>
        <taxon>Bacillati</taxon>
        <taxon>Actinomycetota</taxon>
        <taxon>Actinomycetes</taxon>
        <taxon>Kitasatosporales</taxon>
        <taxon>Streptomycetaceae</taxon>
        <taxon>Streptomyces</taxon>
    </lineage>
</organism>